<dbReference type="GO" id="GO:0005975">
    <property type="term" value="P:carbohydrate metabolic process"/>
    <property type="evidence" value="ECO:0007669"/>
    <property type="project" value="UniProtKB-ARBA"/>
</dbReference>
<reference evidence="11" key="1">
    <citation type="submission" date="2016-02" db="EMBL/GenBank/DDBJ databases">
        <title>Draft genome sequence of Microdochium bolleyi, a fungal endophyte of beachgrass.</title>
        <authorList>
            <consortium name="DOE Joint Genome Institute"/>
            <person name="David A.S."/>
            <person name="May G."/>
            <person name="Haridas S."/>
            <person name="Lim J."/>
            <person name="Wang M."/>
            <person name="Labutti K."/>
            <person name="Lipzen A."/>
            <person name="Barry K."/>
            <person name="Grigoriev I.V."/>
        </authorList>
    </citation>
    <scope>NUCLEOTIDE SEQUENCE [LARGE SCALE GENOMIC DNA]</scope>
    <source>
        <strain evidence="11">J235TASD1</strain>
    </source>
</reference>
<evidence type="ECO:0000256" key="7">
    <source>
        <dbReference type="ARBA" id="ARBA00023180"/>
    </source>
</evidence>
<evidence type="ECO:0000256" key="2">
    <source>
        <dbReference type="ARBA" id="ARBA00010666"/>
    </source>
</evidence>
<feature type="transmembrane region" description="Helical" evidence="8">
    <location>
        <begin position="413"/>
        <end position="429"/>
    </location>
</feature>
<evidence type="ECO:0000313" key="10">
    <source>
        <dbReference type="EMBL" id="KXJ97470.1"/>
    </source>
</evidence>
<evidence type="ECO:0000259" key="9">
    <source>
        <dbReference type="Pfam" id="PF07779"/>
    </source>
</evidence>
<feature type="transmembrane region" description="Helical" evidence="8">
    <location>
        <begin position="495"/>
        <end position="513"/>
    </location>
</feature>
<feature type="transmembrane region" description="Helical" evidence="8">
    <location>
        <begin position="469"/>
        <end position="489"/>
    </location>
</feature>
<feature type="transmembrane region" description="Helical" evidence="8">
    <location>
        <begin position="548"/>
        <end position="566"/>
    </location>
</feature>
<organism evidence="10 11">
    <name type="scientific">Microdochium bolleyi</name>
    <dbReference type="NCBI Taxonomy" id="196109"/>
    <lineage>
        <taxon>Eukaryota</taxon>
        <taxon>Fungi</taxon>
        <taxon>Dikarya</taxon>
        <taxon>Ascomycota</taxon>
        <taxon>Pezizomycotina</taxon>
        <taxon>Sordariomycetes</taxon>
        <taxon>Xylariomycetidae</taxon>
        <taxon>Xylariales</taxon>
        <taxon>Microdochiaceae</taxon>
        <taxon>Microdochium</taxon>
    </lineage>
</organism>
<keyword evidence="5 8" id="KW-1133">Transmembrane helix</keyword>
<gene>
    <name evidence="10" type="ORF">Micbo1qcDRAFT_113947</name>
</gene>
<dbReference type="PANTHER" id="PTHR13533:SF1">
    <property type="entry name" value="N-ACETYLNEURAMINATE 9-O-ACETYLTRANSFERASE"/>
    <property type="match status" value="1"/>
</dbReference>
<dbReference type="PANTHER" id="PTHR13533">
    <property type="entry name" value="N-ACETYLNEURAMINATE 9-O-ACETYLTRANSFERASE"/>
    <property type="match status" value="1"/>
</dbReference>
<evidence type="ECO:0000313" key="11">
    <source>
        <dbReference type="Proteomes" id="UP000070501"/>
    </source>
</evidence>
<dbReference type="Proteomes" id="UP000070501">
    <property type="component" value="Unassembled WGS sequence"/>
</dbReference>
<accession>A0A136JJZ5</accession>
<proteinExistence type="inferred from homology"/>
<evidence type="ECO:0000256" key="5">
    <source>
        <dbReference type="ARBA" id="ARBA00022989"/>
    </source>
</evidence>
<evidence type="ECO:0000256" key="4">
    <source>
        <dbReference type="ARBA" id="ARBA00022692"/>
    </source>
</evidence>
<comment type="subcellular location">
    <subcellularLocation>
        <location evidence="1">Membrane</location>
        <topology evidence="1">Multi-pass membrane protein</topology>
    </subcellularLocation>
</comment>
<dbReference type="Pfam" id="PF07779">
    <property type="entry name" value="Cas1_AcylT"/>
    <property type="match status" value="1"/>
</dbReference>
<dbReference type="EMBL" id="KQ964245">
    <property type="protein sequence ID" value="KXJ97470.1"/>
    <property type="molecule type" value="Genomic_DNA"/>
</dbReference>
<feature type="transmembrane region" description="Helical" evidence="8">
    <location>
        <begin position="376"/>
        <end position="393"/>
    </location>
</feature>
<dbReference type="InParanoid" id="A0A136JJZ5"/>
<keyword evidence="3 10" id="KW-0808">Transferase</keyword>
<keyword evidence="6 8" id="KW-0472">Membrane</keyword>
<feature type="domain" description="Cas1p 10 TM acyl transferase" evidence="9">
    <location>
        <begin position="453"/>
        <end position="741"/>
    </location>
</feature>
<feature type="transmembrane region" description="Helical" evidence="8">
    <location>
        <begin position="687"/>
        <end position="703"/>
    </location>
</feature>
<evidence type="ECO:0000256" key="6">
    <source>
        <dbReference type="ARBA" id="ARBA00023136"/>
    </source>
</evidence>
<name>A0A136JJZ5_9PEZI</name>
<keyword evidence="11" id="KW-1185">Reference proteome</keyword>
<feature type="transmembrane region" description="Helical" evidence="8">
    <location>
        <begin position="656"/>
        <end position="675"/>
    </location>
</feature>
<evidence type="ECO:0000256" key="8">
    <source>
        <dbReference type="SAM" id="Phobius"/>
    </source>
</evidence>
<sequence length="796" mass="90839">MFLLLWPLAWTLATYRLYFLGIDTSESRATPPRHLATLTHECYADPRDPYQCRALLNNGTWTQTTTQGPPLTTEERWQPHGCDIHDYSSDELHRCFDGRRLAFLGDSTVRQTFREAAKKFDAHLLDSLPSKSHQNIHLQSRNVMIDFIWDPWLNSKRFGIEVRNGMRSGSPQEPLGTPGLDNNTTTAMLVIGAPGLWPIRYGAEDYLEPFRRSSSSVQALLRTSFDELAADRVADIPRIVLVPVQSLNHDRLDEKRASTMTSERIADLNSLIRRTIPSSHTLWAQNAMLDGCSARYQADGLHVASHIASTRANIVLNAHCNLGLVDMPRSRRICCSKDTTKLSELLAGPNMILFTPLYTSFTALTTQRQSWRHPGFAALYSLLGLLVLGGLASTMDRSSLFHKGTRSSGHGLIVRYSAAWVFISLLSWVKMTSPVPLDHDARTAFNPRSPARTATGFLSALQSEEIKGLMQMIILIYHYYHGSQVLWIYKTVRTLVSFYFFLSAYGHTTYFLDRENISLRRVANVLFRTNLLTLVLMGFMGTSYTTYYFVPALSFWFCVVWLALGLRKADNRRLVPFCLKMALCALVTDNMLLAPGILEKFVQIINNVLPLHIDDHEIRFRLELERYVVYAGSILAFLVHRHRASLAMRYSHQMRMCMRALVPCVLVYGYTFWHFNDKEAYNRVHPYVSWIPILAFVIVRNSTQTLRNGHMSLPAKVGSMSLETYLLQSHIWLADSAKSKLQIGIFRHSENAWRSPRIIMLGESVEQIALFIEFLAWSRAGRMFTSALTQFLFKLW</sequence>
<evidence type="ECO:0000256" key="3">
    <source>
        <dbReference type="ARBA" id="ARBA00022679"/>
    </source>
</evidence>
<comment type="similarity">
    <text evidence="2">Belongs to the PC-esterase family. CASD1 subfamily.</text>
</comment>
<dbReference type="GO" id="GO:0016020">
    <property type="term" value="C:membrane"/>
    <property type="evidence" value="ECO:0007669"/>
    <property type="project" value="UniProtKB-SubCell"/>
</dbReference>
<dbReference type="InterPro" id="IPR012419">
    <property type="entry name" value="Cas1_AcylTrans_dom"/>
</dbReference>
<keyword evidence="7" id="KW-0325">Glycoprotein</keyword>
<dbReference type="GO" id="GO:0005794">
    <property type="term" value="C:Golgi apparatus"/>
    <property type="evidence" value="ECO:0007669"/>
    <property type="project" value="UniProtKB-ARBA"/>
</dbReference>
<keyword evidence="4 8" id="KW-0812">Transmembrane</keyword>
<protein>
    <submittedName>
        <fullName evidence="10">10 TM acyl transferase domain found in Cas1p-domain-containing protein</fullName>
    </submittedName>
</protein>
<evidence type="ECO:0000256" key="1">
    <source>
        <dbReference type="ARBA" id="ARBA00004141"/>
    </source>
</evidence>
<dbReference type="OrthoDB" id="1932925at2759"/>
<dbReference type="GO" id="GO:0016740">
    <property type="term" value="F:transferase activity"/>
    <property type="evidence" value="ECO:0007669"/>
    <property type="project" value="UniProtKB-KW"/>
</dbReference>
<dbReference type="AlphaFoldDB" id="A0A136JJZ5"/>